<feature type="region of interest" description="Disordered" evidence="1">
    <location>
        <begin position="250"/>
        <end position="275"/>
    </location>
</feature>
<evidence type="ECO:0000313" key="2">
    <source>
        <dbReference type="EMBL" id="KKZ67234.1"/>
    </source>
</evidence>
<gene>
    <name evidence="2" type="ORF">EMCG_01104</name>
</gene>
<dbReference type="VEuPathDB" id="FungiDB:EMCG_01104"/>
<evidence type="ECO:0000256" key="1">
    <source>
        <dbReference type="SAM" id="MobiDB-lite"/>
    </source>
</evidence>
<accession>A0A0G2J619</accession>
<evidence type="ECO:0000313" key="3">
    <source>
        <dbReference type="Proteomes" id="UP000034164"/>
    </source>
</evidence>
<feature type="region of interest" description="Disordered" evidence="1">
    <location>
        <begin position="1"/>
        <end position="27"/>
    </location>
</feature>
<proteinExistence type="predicted"/>
<dbReference type="EMBL" id="LCZI01000302">
    <property type="protein sequence ID" value="KKZ67234.1"/>
    <property type="molecule type" value="Genomic_DNA"/>
</dbReference>
<dbReference type="Proteomes" id="UP000034164">
    <property type="component" value="Unassembled WGS sequence"/>
</dbReference>
<reference evidence="3" key="1">
    <citation type="journal article" date="2015" name="PLoS Genet.">
        <title>The dynamic genome and transcriptome of the human fungal pathogen Blastomyces and close relative Emmonsia.</title>
        <authorList>
            <person name="Munoz J.F."/>
            <person name="Gauthier G.M."/>
            <person name="Desjardins C.A."/>
            <person name="Gallo J.E."/>
            <person name="Holder J."/>
            <person name="Sullivan T.D."/>
            <person name="Marty A.J."/>
            <person name="Carmen J.C."/>
            <person name="Chen Z."/>
            <person name="Ding L."/>
            <person name="Gujja S."/>
            <person name="Magrini V."/>
            <person name="Misas E."/>
            <person name="Mitreva M."/>
            <person name="Priest M."/>
            <person name="Saif S."/>
            <person name="Whiston E.A."/>
            <person name="Young S."/>
            <person name="Zeng Q."/>
            <person name="Goldman W.E."/>
            <person name="Mardis E.R."/>
            <person name="Taylor J.W."/>
            <person name="McEwen J.G."/>
            <person name="Clay O.K."/>
            <person name="Klein B.S."/>
            <person name="Cuomo C.A."/>
        </authorList>
    </citation>
    <scope>NUCLEOTIDE SEQUENCE [LARGE SCALE GENOMIC DNA]</scope>
    <source>
        <strain evidence="3">UAMH 3008</strain>
    </source>
</reference>
<comment type="caution">
    <text evidence="2">The sequence shown here is derived from an EMBL/GenBank/DDBJ whole genome shotgun (WGS) entry which is preliminary data.</text>
</comment>
<sequence length="275" mass="31359">MHINILHSPSLKPAREVRPARDATPRGSVSVEHIYHQGKSVRVQNAMDSYRPDQEWTWSETCIDRGWEFKRPKKQKATRQADAFFADLSFALQSQQNVIRKKVLVNTVYAPPSYTTHSPGFQGCWNLFLAVKKSHDMLHATRPYTSDISVSLVTAYVSLHTPYTYKVLLALRRLWHPSTKAEIYATIHRQVPVRLSSQVDQPQDVIIPTLHYKVDSTKVSCTWGMFLNTGQQAHQPAHFRKKKWLEPLGTGQGPLWPQGGQDVRNIKSNPSGHSE</sequence>
<feature type="compositionally biased region" description="Polar residues" evidence="1">
    <location>
        <begin position="266"/>
        <end position="275"/>
    </location>
</feature>
<feature type="compositionally biased region" description="Basic and acidic residues" evidence="1">
    <location>
        <begin position="13"/>
        <end position="24"/>
    </location>
</feature>
<dbReference type="AlphaFoldDB" id="A0A0G2J619"/>
<name>A0A0G2J619_9EURO</name>
<protein>
    <submittedName>
        <fullName evidence="2">Uncharacterized protein</fullName>
    </submittedName>
</protein>
<organism evidence="2 3">
    <name type="scientific">[Emmonsia] crescens</name>
    <dbReference type="NCBI Taxonomy" id="73230"/>
    <lineage>
        <taxon>Eukaryota</taxon>
        <taxon>Fungi</taxon>
        <taxon>Dikarya</taxon>
        <taxon>Ascomycota</taxon>
        <taxon>Pezizomycotina</taxon>
        <taxon>Eurotiomycetes</taxon>
        <taxon>Eurotiomycetidae</taxon>
        <taxon>Onygenales</taxon>
        <taxon>Ajellomycetaceae</taxon>
        <taxon>Emergomyces</taxon>
    </lineage>
</organism>